<evidence type="ECO:0000313" key="7">
    <source>
        <dbReference type="EMBL" id="GAA5481913.1"/>
    </source>
</evidence>
<dbReference type="PRINTS" id="PR00690">
    <property type="entry name" value="ADHESNFAMILY"/>
</dbReference>
<organism evidence="7 8">
    <name type="scientific">Haloferula sargassicola</name>
    <dbReference type="NCBI Taxonomy" id="490096"/>
    <lineage>
        <taxon>Bacteria</taxon>
        <taxon>Pseudomonadati</taxon>
        <taxon>Verrucomicrobiota</taxon>
        <taxon>Verrucomicrobiia</taxon>
        <taxon>Verrucomicrobiales</taxon>
        <taxon>Verrucomicrobiaceae</taxon>
        <taxon>Haloferula</taxon>
    </lineage>
</organism>
<keyword evidence="4" id="KW-0479">Metal-binding</keyword>
<keyword evidence="5" id="KW-0732">Signal</keyword>
<accession>A0ABP9UJX1</accession>
<dbReference type="PANTHER" id="PTHR42953">
    <property type="entry name" value="HIGH-AFFINITY ZINC UPTAKE SYSTEM PROTEIN ZNUA-RELATED"/>
    <property type="match status" value="1"/>
</dbReference>
<evidence type="ECO:0000313" key="8">
    <source>
        <dbReference type="Proteomes" id="UP001476282"/>
    </source>
</evidence>
<comment type="subcellular location">
    <subcellularLocation>
        <location evidence="1">Cell envelope</location>
    </subcellularLocation>
</comment>
<dbReference type="Pfam" id="PF01297">
    <property type="entry name" value="ZnuA"/>
    <property type="match status" value="1"/>
</dbReference>
<evidence type="ECO:0000256" key="5">
    <source>
        <dbReference type="ARBA" id="ARBA00022729"/>
    </source>
</evidence>
<evidence type="ECO:0000256" key="4">
    <source>
        <dbReference type="ARBA" id="ARBA00022723"/>
    </source>
</evidence>
<proteinExistence type="inferred from homology"/>
<name>A0ABP9UJX1_9BACT</name>
<dbReference type="InterPro" id="IPR006127">
    <property type="entry name" value="ZnuA-like"/>
</dbReference>
<reference evidence="7 8" key="1">
    <citation type="submission" date="2024-02" db="EMBL/GenBank/DDBJ databases">
        <title>Haloferula sargassicola NBRC 104335.</title>
        <authorList>
            <person name="Ichikawa N."/>
            <person name="Katano-Makiyama Y."/>
            <person name="Hidaka K."/>
        </authorList>
    </citation>
    <scope>NUCLEOTIDE SEQUENCE [LARGE SCALE GENOMIC DNA]</scope>
    <source>
        <strain evidence="7 8">NBRC 104335</strain>
    </source>
</reference>
<keyword evidence="3 6" id="KW-0813">Transport</keyword>
<dbReference type="Proteomes" id="UP001476282">
    <property type="component" value="Unassembled WGS sequence"/>
</dbReference>
<evidence type="ECO:0000256" key="3">
    <source>
        <dbReference type="ARBA" id="ARBA00022448"/>
    </source>
</evidence>
<comment type="caution">
    <text evidence="7">The sequence shown here is derived from an EMBL/GenBank/DDBJ whole genome shotgun (WGS) entry which is preliminary data.</text>
</comment>
<gene>
    <name evidence="7" type="primary">mntA</name>
    <name evidence="7" type="ORF">Hsar01_01128</name>
</gene>
<dbReference type="PRINTS" id="PR00691">
    <property type="entry name" value="ADHESINB"/>
</dbReference>
<keyword evidence="7" id="KW-0449">Lipoprotein</keyword>
<evidence type="ECO:0000256" key="2">
    <source>
        <dbReference type="ARBA" id="ARBA00011028"/>
    </source>
</evidence>
<evidence type="ECO:0000256" key="1">
    <source>
        <dbReference type="ARBA" id="ARBA00004196"/>
    </source>
</evidence>
<sequence>MPRWFLPFLLSCLAAHGDLKVAALHPLLAELAQQVGGDQVEVIDLMGPNGDPHHFEPTPRQLRETGRFDLMLACGLGLESGLSDIRDLLPAGSEMVEVGEALPTLAGTCDDPSHHHDHDGRDPHWWHSVETYRRAVSVVESAFSRLDPDQADAYATRADSYRQQLDRLDRWVRRQVARVPRDRRVLATSHAAFGYFCHEFGFRAVAVQGLTREQMPDAASLARVFTELRDQHVTVIFPEKGANPAILRALVKDGHLRLGPQLDADGTRSASYEAMIRGNVTAIRDALAR</sequence>
<comment type="similarity">
    <text evidence="2 6">Belongs to the bacterial solute-binding protein 9 family.</text>
</comment>
<dbReference type="Gene3D" id="3.40.50.1980">
    <property type="entry name" value="Nitrogenase molybdenum iron protein domain"/>
    <property type="match status" value="2"/>
</dbReference>
<protein>
    <submittedName>
        <fullName evidence="7">Manganese-binding lipoprotein MntA</fullName>
    </submittedName>
</protein>
<dbReference type="InterPro" id="IPR006128">
    <property type="entry name" value="Lipoprotein_PsaA-like"/>
</dbReference>
<dbReference type="EMBL" id="BAABRI010000005">
    <property type="protein sequence ID" value="GAA5481913.1"/>
    <property type="molecule type" value="Genomic_DNA"/>
</dbReference>
<keyword evidence="8" id="KW-1185">Reference proteome</keyword>
<evidence type="ECO:0000256" key="6">
    <source>
        <dbReference type="RuleBase" id="RU003512"/>
    </source>
</evidence>
<dbReference type="RefSeq" id="WP_353566056.1">
    <property type="nucleotide sequence ID" value="NZ_BAABRI010000005.1"/>
</dbReference>
<dbReference type="PANTHER" id="PTHR42953:SF1">
    <property type="entry name" value="METAL-BINDING PROTEIN HI_0362-RELATED"/>
    <property type="match status" value="1"/>
</dbReference>
<dbReference type="SUPFAM" id="SSF53807">
    <property type="entry name" value="Helical backbone' metal receptor"/>
    <property type="match status" value="1"/>
</dbReference>
<dbReference type="InterPro" id="IPR050492">
    <property type="entry name" value="Bact_metal-bind_prot9"/>
</dbReference>
<dbReference type="InterPro" id="IPR006129">
    <property type="entry name" value="AdhesinB"/>
</dbReference>